<dbReference type="EMBL" id="CAUEEQ010072084">
    <property type="protein sequence ID" value="CAJ0966108.1"/>
    <property type="molecule type" value="Genomic_DNA"/>
</dbReference>
<dbReference type="Proteomes" id="UP001176940">
    <property type="component" value="Unassembled WGS sequence"/>
</dbReference>
<evidence type="ECO:0000313" key="2">
    <source>
        <dbReference type="EMBL" id="CAJ0966108.1"/>
    </source>
</evidence>
<protein>
    <submittedName>
        <fullName evidence="2">Uncharacterized protein</fullName>
    </submittedName>
</protein>
<sequence length="86" mass="9278">MPRWLSQGSTPPCTSTRSGGPAEQVGAYDPEGSGNREEERGTFEKEQRSGEIVVRNMSSAGDAEHRQGGEHRSHSGERGQQDPGKP</sequence>
<feature type="compositionally biased region" description="Polar residues" evidence="1">
    <location>
        <begin position="1"/>
        <end position="18"/>
    </location>
</feature>
<feature type="non-terminal residue" evidence="2">
    <location>
        <position position="86"/>
    </location>
</feature>
<comment type="caution">
    <text evidence="2">The sequence shown here is derived from an EMBL/GenBank/DDBJ whole genome shotgun (WGS) entry which is preliminary data.</text>
</comment>
<feature type="compositionally biased region" description="Basic and acidic residues" evidence="1">
    <location>
        <begin position="34"/>
        <end position="49"/>
    </location>
</feature>
<keyword evidence="3" id="KW-1185">Reference proteome</keyword>
<evidence type="ECO:0000313" key="3">
    <source>
        <dbReference type="Proteomes" id="UP001176940"/>
    </source>
</evidence>
<evidence type="ECO:0000256" key="1">
    <source>
        <dbReference type="SAM" id="MobiDB-lite"/>
    </source>
</evidence>
<gene>
    <name evidence="2" type="ORF">RIMI_LOCUS20957372</name>
</gene>
<accession>A0ABN9MHL2</accession>
<proteinExistence type="predicted"/>
<feature type="region of interest" description="Disordered" evidence="1">
    <location>
        <begin position="1"/>
        <end position="86"/>
    </location>
</feature>
<name>A0ABN9MHL2_9NEOB</name>
<reference evidence="2" key="1">
    <citation type="submission" date="2023-07" db="EMBL/GenBank/DDBJ databases">
        <authorList>
            <person name="Stuckert A."/>
        </authorList>
    </citation>
    <scope>NUCLEOTIDE SEQUENCE</scope>
</reference>
<organism evidence="2 3">
    <name type="scientific">Ranitomeya imitator</name>
    <name type="common">mimic poison frog</name>
    <dbReference type="NCBI Taxonomy" id="111125"/>
    <lineage>
        <taxon>Eukaryota</taxon>
        <taxon>Metazoa</taxon>
        <taxon>Chordata</taxon>
        <taxon>Craniata</taxon>
        <taxon>Vertebrata</taxon>
        <taxon>Euteleostomi</taxon>
        <taxon>Amphibia</taxon>
        <taxon>Batrachia</taxon>
        <taxon>Anura</taxon>
        <taxon>Neobatrachia</taxon>
        <taxon>Hyloidea</taxon>
        <taxon>Dendrobatidae</taxon>
        <taxon>Dendrobatinae</taxon>
        <taxon>Ranitomeya</taxon>
    </lineage>
</organism>
<feature type="compositionally biased region" description="Basic and acidic residues" evidence="1">
    <location>
        <begin position="62"/>
        <end position="86"/>
    </location>
</feature>